<dbReference type="GO" id="GO:0004674">
    <property type="term" value="F:protein serine/threonine kinase activity"/>
    <property type="evidence" value="ECO:0007669"/>
    <property type="project" value="UniProtKB-KW"/>
</dbReference>
<feature type="transmembrane region" description="Helical" evidence="16">
    <location>
        <begin position="527"/>
        <end position="553"/>
    </location>
</feature>
<dbReference type="InterPro" id="IPR017441">
    <property type="entry name" value="Protein_kinase_ATP_BS"/>
</dbReference>
<feature type="region of interest" description="Disordered" evidence="15">
    <location>
        <begin position="885"/>
        <end position="912"/>
    </location>
</feature>
<dbReference type="InterPro" id="IPR009030">
    <property type="entry name" value="Growth_fac_rcpt_cys_sf"/>
</dbReference>
<feature type="binding site" evidence="14">
    <location>
        <position position="635"/>
    </location>
    <ligand>
        <name>ATP</name>
        <dbReference type="ChEBI" id="CHEBI:30616"/>
    </ligand>
</feature>
<keyword evidence="9 14" id="KW-0067">ATP-binding</keyword>
<dbReference type="SMART" id="SM00179">
    <property type="entry name" value="EGF_CA"/>
    <property type="match status" value="1"/>
</dbReference>
<dbReference type="PROSITE" id="PS00108">
    <property type="entry name" value="PROTEIN_KINASE_ST"/>
    <property type="match status" value="1"/>
</dbReference>
<dbReference type="SUPFAM" id="SSF57184">
    <property type="entry name" value="Growth factor receptor domain"/>
    <property type="match status" value="1"/>
</dbReference>
<keyword evidence="5 16" id="KW-0812">Transmembrane</keyword>
<evidence type="ECO:0000256" key="16">
    <source>
        <dbReference type="SAM" id="Phobius"/>
    </source>
</evidence>
<comment type="subcellular location">
    <subcellularLocation>
        <location evidence="1">Membrane</location>
        <topology evidence="1">Single-pass type I membrane protein</topology>
    </subcellularLocation>
</comment>
<keyword evidence="7 14" id="KW-0547">Nucleotide-binding</keyword>
<evidence type="ECO:0000256" key="2">
    <source>
        <dbReference type="ARBA" id="ARBA00022527"/>
    </source>
</evidence>
<feature type="compositionally biased region" description="Polar residues" evidence="15">
    <location>
        <begin position="897"/>
        <end position="912"/>
    </location>
</feature>
<keyword evidence="4" id="KW-0808">Transferase</keyword>
<dbReference type="SMART" id="SM00181">
    <property type="entry name" value="EGF"/>
    <property type="match status" value="3"/>
</dbReference>
<evidence type="ECO:0000256" key="3">
    <source>
        <dbReference type="ARBA" id="ARBA00022536"/>
    </source>
</evidence>
<keyword evidence="10 16" id="KW-1133">Transmembrane helix</keyword>
<proteinExistence type="predicted"/>
<dbReference type="PROSITE" id="PS01187">
    <property type="entry name" value="EGF_CA"/>
    <property type="match status" value="1"/>
</dbReference>
<evidence type="ECO:0000256" key="1">
    <source>
        <dbReference type="ARBA" id="ARBA00004479"/>
    </source>
</evidence>
<dbReference type="PROSITE" id="PS00107">
    <property type="entry name" value="PROTEIN_KINASE_ATP"/>
    <property type="match status" value="1"/>
</dbReference>
<dbReference type="FunFam" id="1.10.510.10:FF:000084">
    <property type="entry name" value="Wall-associated receptor kinase 2"/>
    <property type="match status" value="1"/>
</dbReference>
<evidence type="ECO:0000256" key="5">
    <source>
        <dbReference type="ARBA" id="ARBA00022692"/>
    </source>
</evidence>
<dbReference type="InterPro" id="IPR045274">
    <property type="entry name" value="WAK-like"/>
</dbReference>
<evidence type="ECO:0000256" key="12">
    <source>
        <dbReference type="ARBA" id="ARBA00023157"/>
    </source>
</evidence>
<dbReference type="PROSITE" id="PS50011">
    <property type="entry name" value="PROTEIN_KINASE_DOM"/>
    <property type="match status" value="1"/>
</dbReference>
<dbReference type="SMART" id="SM00220">
    <property type="entry name" value="S_TKc"/>
    <property type="match status" value="1"/>
</dbReference>
<evidence type="ECO:0000256" key="7">
    <source>
        <dbReference type="ARBA" id="ARBA00022741"/>
    </source>
</evidence>
<evidence type="ECO:0000313" key="20">
    <source>
        <dbReference type="Proteomes" id="UP001497457"/>
    </source>
</evidence>
<evidence type="ECO:0000256" key="11">
    <source>
        <dbReference type="ARBA" id="ARBA00023136"/>
    </source>
</evidence>
<dbReference type="InterPro" id="IPR008271">
    <property type="entry name" value="Ser/Thr_kinase_AS"/>
</dbReference>
<dbReference type="InterPro" id="IPR001881">
    <property type="entry name" value="EGF-like_Ca-bd_dom"/>
</dbReference>
<keyword evidence="11 16" id="KW-0472">Membrane</keyword>
<dbReference type="InterPro" id="IPR025287">
    <property type="entry name" value="WAK_GUB"/>
</dbReference>
<dbReference type="GO" id="GO:0016020">
    <property type="term" value="C:membrane"/>
    <property type="evidence" value="ECO:0007669"/>
    <property type="project" value="UniProtKB-SubCell"/>
</dbReference>
<protein>
    <recommendedName>
        <fullName evidence="18">Protein kinase domain-containing protein</fullName>
    </recommendedName>
</protein>
<dbReference type="InterPro" id="IPR000742">
    <property type="entry name" value="EGF"/>
</dbReference>
<organism evidence="19 20">
    <name type="scientific">Urochloa decumbens</name>
    <dbReference type="NCBI Taxonomy" id="240449"/>
    <lineage>
        <taxon>Eukaryota</taxon>
        <taxon>Viridiplantae</taxon>
        <taxon>Streptophyta</taxon>
        <taxon>Embryophyta</taxon>
        <taxon>Tracheophyta</taxon>
        <taxon>Spermatophyta</taxon>
        <taxon>Magnoliopsida</taxon>
        <taxon>Liliopsida</taxon>
        <taxon>Poales</taxon>
        <taxon>Poaceae</taxon>
        <taxon>PACMAD clade</taxon>
        <taxon>Panicoideae</taxon>
        <taxon>Panicodae</taxon>
        <taxon>Paniceae</taxon>
        <taxon>Melinidinae</taxon>
        <taxon>Urochloa</taxon>
    </lineage>
</organism>
<dbReference type="SUPFAM" id="SSF56112">
    <property type="entry name" value="Protein kinase-like (PK-like)"/>
    <property type="match status" value="1"/>
</dbReference>
<dbReference type="PANTHER" id="PTHR27005">
    <property type="entry name" value="WALL-ASSOCIATED RECEPTOR KINASE-LIKE 21"/>
    <property type="match status" value="1"/>
</dbReference>
<keyword evidence="13" id="KW-0325">Glycoprotein</keyword>
<evidence type="ECO:0000256" key="17">
    <source>
        <dbReference type="SAM" id="SignalP"/>
    </source>
</evidence>
<evidence type="ECO:0000256" key="4">
    <source>
        <dbReference type="ARBA" id="ARBA00022679"/>
    </source>
</evidence>
<dbReference type="InterPro" id="IPR011009">
    <property type="entry name" value="Kinase-like_dom_sf"/>
</dbReference>
<evidence type="ECO:0000256" key="13">
    <source>
        <dbReference type="ARBA" id="ARBA00023180"/>
    </source>
</evidence>
<evidence type="ECO:0000256" key="14">
    <source>
        <dbReference type="PROSITE-ProRule" id="PRU10141"/>
    </source>
</evidence>
<dbReference type="Proteomes" id="UP001497457">
    <property type="component" value="Chromosome 26rd"/>
</dbReference>
<evidence type="ECO:0000256" key="9">
    <source>
        <dbReference type="ARBA" id="ARBA00022840"/>
    </source>
</evidence>
<dbReference type="InterPro" id="IPR000719">
    <property type="entry name" value="Prot_kinase_dom"/>
</dbReference>
<dbReference type="Gene3D" id="2.10.25.10">
    <property type="entry name" value="Laminin"/>
    <property type="match status" value="1"/>
</dbReference>
<gene>
    <name evidence="19" type="ORF">URODEC1_LOCUS66883</name>
</gene>
<dbReference type="InterPro" id="IPR018097">
    <property type="entry name" value="EGF_Ca-bd_CS"/>
</dbReference>
<evidence type="ECO:0000256" key="15">
    <source>
        <dbReference type="SAM" id="MobiDB-lite"/>
    </source>
</evidence>
<evidence type="ECO:0000256" key="6">
    <source>
        <dbReference type="ARBA" id="ARBA00022729"/>
    </source>
</evidence>
<dbReference type="EMBL" id="OZ075136">
    <property type="protein sequence ID" value="CAL5004418.1"/>
    <property type="molecule type" value="Genomic_DNA"/>
</dbReference>
<dbReference type="Gene3D" id="1.10.510.10">
    <property type="entry name" value="Transferase(Phosphotransferase) domain 1"/>
    <property type="match status" value="1"/>
</dbReference>
<feature type="signal peptide" evidence="17">
    <location>
        <begin position="1"/>
        <end position="24"/>
    </location>
</feature>
<evidence type="ECO:0000256" key="10">
    <source>
        <dbReference type="ARBA" id="ARBA00022989"/>
    </source>
</evidence>
<dbReference type="Gene3D" id="3.30.200.20">
    <property type="entry name" value="Phosphorylase Kinase, domain 1"/>
    <property type="match status" value="1"/>
</dbReference>
<evidence type="ECO:0000259" key="18">
    <source>
        <dbReference type="PROSITE" id="PS50011"/>
    </source>
</evidence>
<dbReference type="Pfam" id="PF13947">
    <property type="entry name" value="GUB_WAK_bind"/>
    <property type="match status" value="2"/>
</dbReference>
<keyword evidence="3" id="KW-0245">EGF-like domain</keyword>
<keyword evidence="2" id="KW-0723">Serine/threonine-protein kinase</keyword>
<keyword evidence="20" id="KW-1185">Reference proteome</keyword>
<evidence type="ECO:0000256" key="8">
    <source>
        <dbReference type="ARBA" id="ARBA00022777"/>
    </source>
</evidence>
<evidence type="ECO:0000313" key="19">
    <source>
        <dbReference type="EMBL" id="CAL5004418.1"/>
    </source>
</evidence>
<keyword evidence="12" id="KW-1015">Disulfide bond</keyword>
<feature type="chain" id="PRO_5044768074" description="Protein kinase domain-containing protein" evidence="17">
    <location>
        <begin position="25"/>
        <end position="929"/>
    </location>
</feature>
<dbReference type="PANTHER" id="PTHR27005:SF296">
    <property type="entry name" value="CALCIUM BINDING EGF DOMAIN CONTAINING PROTEIN, EXPRESSED"/>
    <property type="match status" value="1"/>
</dbReference>
<name>A0ABC9BMG9_9POAL</name>
<dbReference type="Pfam" id="PF00069">
    <property type="entry name" value="Pkinase"/>
    <property type="match status" value="1"/>
</dbReference>
<dbReference type="FunFam" id="3.30.200.20:FF:000043">
    <property type="entry name" value="Wall-associated receptor kinase 2"/>
    <property type="match status" value="1"/>
</dbReference>
<reference evidence="19" key="1">
    <citation type="submission" date="2024-10" db="EMBL/GenBank/DDBJ databases">
        <authorList>
            <person name="Ryan C."/>
        </authorList>
    </citation>
    <scope>NUCLEOTIDE SEQUENCE [LARGE SCALE GENOMIC DNA]</scope>
</reference>
<dbReference type="CDD" id="cd00054">
    <property type="entry name" value="EGF_CA"/>
    <property type="match status" value="1"/>
</dbReference>
<sequence length="929" mass="103028">MGYSNTMLALLVLASLRLQVPHKAVMGRLETRSLTEVSSHTSSSNGTTLPSAATLAGCPKSCGDTSFQYPFGIGHGCFRDPDFRLLCDSTTHPPTLFLHDGTTEVISDNIEIPDSDSFELDHYNIVFVSFASQLIPIEAGLYIYNMSMRPPGNSFTFLLAPLLVVVVGCDLDVFLKDHHTGSLNFICTVDCPNEEVAEMVYTQGSGGILLSYTLTQVLEFQIVRHKRGKSAKFSNLSILWDRINITVMVPLVWSIADNTSCLSNKEEGRRNSACISEHSDCLISPYNDDGYTCQCNKGYQGNPYILDGCKKDEGYNPKPLKVNCSQQCGNISVQFPFGLEEGCSARKLFQLNCSDPAHSVLKYSDNIRVIFINVNEGLVGVKMDQDSSALSIFTVSLKLTSFFEEPDLFVNPLESPASVRWAVANLTCQEAQQNTSGYACVSINSTCISVLSSSAGYVGYRCKCLSGFEGNPYVHDGCQDIDECKQIPGICKGICSNTIGNFTCNKCPSDTVYDISTMMCTSRRKKIFFLGITIGLSCGFFIILLGISAVLIIRTWKRNAQKKLRRKYFRKNQGILLEQLISADEHASNKTKIFSLEELEKATNNFDPTRILGRGGHGTVYKGILSDQHVVAIKKSKFIKDGEINDFINEVAILSQINHRNIVKLFGCCLESEVPLLVYDFIPNGSLFGILHANPSSGFILSWNDCLRIATEAAGALYYLHSAASMSIFHRDVKSSNILLDGNYTAKISDFGASRSVPIDQTHVLTNVQGTFGYLDPEYYQTGELNEKSDVYSFGVVLLELLLRKQAVFTTDSGMKQNLSNYFLSEIKTRKIIEIIGSNVHEEATEEQINKVASLAETCLRLRSEERPTMKQVEVSLQLLRTERMNSSQFDPRRQSTTEWNNEANAATQQSQNRCNLEQEFLSSASLSR</sequence>
<keyword evidence="8" id="KW-0418">Kinase</keyword>
<feature type="domain" description="Protein kinase" evidence="18">
    <location>
        <begin position="606"/>
        <end position="880"/>
    </location>
</feature>
<keyword evidence="6 17" id="KW-0732">Signal</keyword>
<dbReference type="AlphaFoldDB" id="A0ABC9BMG9"/>
<dbReference type="GO" id="GO:0005524">
    <property type="term" value="F:ATP binding"/>
    <property type="evidence" value="ECO:0007669"/>
    <property type="project" value="UniProtKB-UniRule"/>
</dbReference>
<accession>A0ABC9BMG9</accession>